<evidence type="ECO:0000259" key="6">
    <source>
        <dbReference type="Pfam" id="PF02441"/>
    </source>
</evidence>
<dbReference type="GO" id="GO:0016831">
    <property type="term" value="F:carboxy-lyase activity"/>
    <property type="evidence" value="ECO:0007669"/>
    <property type="project" value="TreeGrafter"/>
</dbReference>
<feature type="region of interest" description="Disordered" evidence="5">
    <location>
        <begin position="136"/>
        <end position="160"/>
    </location>
</feature>
<evidence type="ECO:0000256" key="1">
    <source>
        <dbReference type="ARBA" id="ARBA00022602"/>
    </source>
</evidence>
<feature type="domain" description="Flavoprotein" evidence="6">
    <location>
        <begin position="19"/>
        <end position="113"/>
    </location>
</feature>
<dbReference type="InterPro" id="IPR003382">
    <property type="entry name" value="Flavoprotein"/>
</dbReference>
<dbReference type="Pfam" id="PF02441">
    <property type="entry name" value="Flavoprotein"/>
    <property type="match status" value="1"/>
</dbReference>
<reference evidence="7 8" key="1">
    <citation type="journal article" date="2018" name="ACS Chem. Biol.">
        <title>Ketoreductase domain dysfunction expands chemodiversity: malyngamide biosynthesis in the cyanobacterium Okeania hirsuta.</title>
        <authorList>
            <person name="Moss N.A."/>
            <person name="Leao T."/>
            <person name="Rankin M."/>
            <person name="McCullough T.M."/>
            <person name="Qu P."/>
            <person name="Korobeynikov A."/>
            <person name="Smith J.L."/>
            <person name="Gerwick L."/>
            <person name="Gerwick W.H."/>
        </authorList>
    </citation>
    <scope>NUCLEOTIDE SEQUENCE [LARGE SCALE GENOMIC DNA]</scope>
    <source>
        <strain evidence="7 8">PAB10Feb10-1</strain>
    </source>
</reference>
<dbReference type="PANTHER" id="PTHR43374">
    <property type="entry name" value="FLAVIN PRENYLTRANSFERASE"/>
    <property type="match status" value="1"/>
</dbReference>
<keyword evidence="8" id="KW-1185">Reference proteome</keyword>
<dbReference type="Gene3D" id="3.40.50.1950">
    <property type="entry name" value="Flavin prenyltransferase-like"/>
    <property type="match status" value="1"/>
</dbReference>
<evidence type="ECO:0000313" key="7">
    <source>
        <dbReference type="EMBL" id="RQH57626.1"/>
    </source>
</evidence>
<dbReference type="GO" id="GO:0004659">
    <property type="term" value="F:prenyltransferase activity"/>
    <property type="evidence" value="ECO:0007669"/>
    <property type="project" value="UniProtKB-KW"/>
</dbReference>
<accession>A0A3N6P8X7</accession>
<dbReference type="Proteomes" id="UP000269154">
    <property type="component" value="Unassembled WGS sequence"/>
</dbReference>
<evidence type="ECO:0000313" key="8">
    <source>
        <dbReference type="Proteomes" id="UP000269154"/>
    </source>
</evidence>
<organism evidence="7 8">
    <name type="scientific">Okeania hirsuta</name>
    <dbReference type="NCBI Taxonomy" id="1458930"/>
    <lineage>
        <taxon>Bacteria</taxon>
        <taxon>Bacillati</taxon>
        <taxon>Cyanobacteriota</taxon>
        <taxon>Cyanophyceae</taxon>
        <taxon>Oscillatoriophycideae</taxon>
        <taxon>Oscillatoriales</taxon>
        <taxon>Microcoleaceae</taxon>
        <taxon>Okeania</taxon>
    </lineage>
</organism>
<dbReference type="InterPro" id="IPR036551">
    <property type="entry name" value="Flavin_trans-like"/>
</dbReference>
<dbReference type="EMBL" id="RCBY01000001">
    <property type="protein sequence ID" value="RQH57626.1"/>
    <property type="molecule type" value="Genomic_DNA"/>
</dbReference>
<evidence type="ECO:0000256" key="5">
    <source>
        <dbReference type="SAM" id="MobiDB-lite"/>
    </source>
</evidence>
<comment type="caution">
    <text evidence="7">The sequence shown here is derived from an EMBL/GenBank/DDBJ whole genome shotgun (WGS) entry which is preliminary data.</text>
</comment>
<keyword evidence="4 7" id="KW-0808">Transferase</keyword>
<proteinExistence type="predicted"/>
<sequence>MYTPHFMSVISKISSGSFKTEGMIVAPCSMRTLSAITHSMSDNLLTRAADVVLKDRRRLVLMPREAPLHLGHCKLMYEAAQLGAIIAPPMPAFYNRPETIDEIINHSVGRVLELFDIDLGILKRWEGHKAEKSRAVALQSAGEKPEQPNGKRLVTQTKEI</sequence>
<dbReference type="InterPro" id="IPR004507">
    <property type="entry name" value="UbiX-like"/>
</dbReference>
<dbReference type="OrthoDB" id="9781577at2"/>
<evidence type="ECO:0000256" key="4">
    <source>
        <dbReference type="ARBA" id="ARBA00022679"/>
    </source>
</evidence>
<keyword evidence="2" id="KW-0285">Flavoprotein</keyword>
<evidence type="ECO:0000256" key="3">
    <source>
        <dbReference type="ARBA" id="ARBA00022643"/>
    </source>
</evidence>
<dbReference type="SUPFAM" id="SSF52507">
    <property type="entry name" value="Homo-oligomeric flavin-containing Cys decarboxylases, HFCD"/>
    <property type="match status" value="1"/>
</dbReference>
<gene>
    <name evidence="7" type="ORF">D5R40_00410</name>
</gene>
<keyword evidence="1" id="KW-0637">Prenyltransferase</keyword>
<dbReference type="AlphaFoldDB" id="A0A3N6P8X7"/>
<dbReference type="RefSeq" id="WP_124143282.1">
    <property type="nucleotide sequence ID" value="NZ_CAWOKI010000331.1"/>
</dbReference>
<keyword evidence="3" id="KW-0288">FMN</keyword>
<dbReference type="PANTHER" id="PTHR43374:SF1">
    <property type="entry name" value="FLAVIN PRENYLTRANSFERASE PAD1, MITOCHONDRIAL"/>
    <property type="match status" value="1"/>
</dbReference>
<evidence type="ECO:0000256" key="2">
    <source>
        <dbReference type="ARBA" id="ARBA00022630"/>
    </source>
</evidence>
<dbReference type="NCBIfam" id="TIGR00421">
    <property type="entry name" value="ubiX_pad"/>
    <property type="match status" value="1"/>
</dbReference>
<name>A0A3N6P8X7_9CYAN</name>
<protein>
    <submittedName>
        <fullName evidence="7">UbiX family flavin prenyltransferase</fullName>
    </submittedName>
</protein>